<evidence type="ECO:0000256" key="1">
    <source>
        <dbReference type="SAM" id="MobiDB-lite"/>
    </source>
</evidence>
<sequence>MRARRVRQSTRSRLARRDPFNSHPARSARRGGVERAARPPRDTDDIHSRRGLSTTGREQRKSRGREQRRSLREPRRRLREPRRYRRERRRHRRKQRQRRRQLITRAQMEANKSLITALTSTGEFRTSTPVGASPQPDASSGRAAAASSAEACASRADACASRADACASCADTGASRADTGASSASAGANFAKCTARFTGASKDAEVLEAFLDAVQIYKECTAISDPHALRGLPMLLEGEAAVWWRGVKASVSTWSDALARLRATYGVAQPAHQVLRDIYAAEQRDDERVESFICKVRALIAKLPYNLDQEVQIDICYGLLHRLSVHLSDDCRHRDKTAGDKALEAGPSSVPPPASRLRCYGCGKPDVVKSRCSVCNNNSKPVDASFHNFNSNDPSYVRVNNVTSRELYPMVNINVMGRHGVAVVDTGATHSLASPLLYRVLVNSGVSFSDTKRYVQLADGTQGWRDLLSAEVNVFIQGRKVTCPMLVLPGANTKTLLGVDFLTRAGMVLDVARRTWTFSDNPVCCYDFVHSYVLSSSETGIPRPVSSVTELMCAAPPEPPRLVEGRKLPSERRRSLDGFIETHAPQFVCDVPPKKLDTQQIKVSSQRVPIVYPPCGMSRNWKDVLQKEPYEWLQDDVTVLGRIQVDRDRTAAVGVNSLLVSPPIPRRCPCTVTAPWGCSNAGGGPRRETHRACGS</sequence>
<dbReference type="CDD" id="cd00303">
    <property type="entry name" value="retropepsin_like"/>
    <property type="match status" value="1"/>
</dbReference>
<dbReference type="Pfam" id="PF08284">
    <property type="entry name" value="RVP_2"/>
    <property type="match status" value="1"/>
</dbReference>
<feature type="region of interest" description="Disordered" evidence="1">
    <location>
        <begin position="120"/>
        <end position="142"/>
    </location>
</feature>
<evidence type="ECO:0008006" key="3">
    <source>
        <dbReference type="Google" id="ProtNLM"/>
    </source>
</evidence>
<protein>
    <recommendedName>
        <fullName evidence="3">Retrotransposon gag domain-containing protein</fullName>
    </recommendedName>
</protein>
<dbReference type="InterPro" id="IPR021109">
    <property type="entry name" value="Peptidase_aspartic_dom_sf"/>
</dbReference>
<accession>A0A2A4J2W5</accession>
<evidence type="ECO:0000313" key="2">
    <source>
        <dbReference type="EMBL" id="PCG66341.1"/>
    </source>
</evidence>
<dbReference type="Gene3D" id="2.40.70.10">
    <property type="entry name" value="Acid Proteases"/>
    <property type="match status" value="1"/>
</dbReference>
<feature type="compositionally biased region" description="Basic residues" evidence="1">
    <location>
        <begin position="1"/>
        <end position="14"/>
    </location>
</feature>
<gene>
    <name evidence="2" type="ORF">B5V51_7804</name>
</gene>
<feature type="region of interest" description="Disordered" evidence="1">
    <location>
        <begin position="1"/>
        <end position="106"/>
    </location>
</feature>
<comment type="caution">
    <text evidence="2">The sequence shown here is derived from an EMBL/GenBank/DDBJ whole genome shotgun (WGS) entry which is preliminary data.</text>
</comment>
<feature type="compositionally biased region" description="Basic residues" evidence="1">
    <location>
        <begin position="74"/>
        <end position="102"/>
    </location>
</feature>
<feature type="compositionally biased region" description="Basic and acidic residues" evidence="1">
    <location>
        <begin position="31"/>
        <end position="48"/>
    </location>
</feature>
<dbReference type="AlphaFoldDB" id="A0A2A4J2W5"/>
<feature type="compositionally biased region" description="Basic and acidic residues" evidence="1">
    <location>
        <begin position="57"/>
        <end position="73"/>
    </location>
</feature>
<dbReference type="SUPFAM" id="SSF50630">
    <property type="entry name" value="Acid proteases"/>
    <property type="match status" value="1"/>
</dbReference>
<feature type="compositionally biased region" description="Polar residues" evidence="1">
    <location>
        <begin position="120"/>
        <end position="130"/>
    </location>
</feature>
<reference evidence="2" key="1">
    <citation type="submission" date="2017-09" db="EMBL/GenBank/DDBJ databases">
        <title>Contemporary evolution of a Lepidopteran species, Heliothis virescens, in response to modern agricultural practices.</title>
        <authorList>
            <person name="Fritz M.L."/>
            <person name="Deyonke A.M."/>
            <person name="Papanicolaou A."/>
            <person name="Micinski S."/>
            <person name="Westbrook J."/>
            <person name="Gould F."/>
        </authorList>
    </citation>
    <scope>NUCLEOTIDE SEQUENCE [LARGE SCALE GENOMIC DNA]</scope>
    <source>
        <strain evidence="2">HvINT-</strain>
        <tissue evidence="2">Whole body</tissue>
    </source>
</reference>
<proteinExistence type="predicted"/>
<organism evidence="2">
    <name type="scientific">Heliothis virescens</name>
    <name type="common">Tobacco budworm moth</name>
    <dbReference type="NCBI Taxonomy" id="7102"/>
    <lineage>
        <taxon>Eukaryota</taxon>
        <taxon>Metazoa</taxon>
        <taxon>Ecdysozoa</taxon>
        <taxon>Arthropoda</taxon>
        <taxon>Hexapoda</taxon>
        <taxon>Insecta</taxon>
        <taxon>Pterygota</taxon>
        <taxon>Neoptera</taxon>
        <taxon>Endopterygota</taxon>
        <taxon>Lepidoptera</taxon>
        <taxon>Glossata</taxon>
        <taxon>Ditrysia</taxon>
        <taxon>Noctuoidea</taxon>
        <taxon>Noctuidae</taxon>
        <taxon>Heliothinae</taxon>
        <taxon>Heliothis</taxon>
    </lineage>
</organism>
<name>A0A2A4J2W5_HELVI</name>
<dbReference type="STRING" id="7102.A0A2A4J2W5"/>
<dbReference type="EMBL" id="NWSH01003415">
    <property type="protein sequence ID" value="PCG66341.1"/>
    <property type="molecule type" value="Genomic_DNA"/>
</dbReference>